<feature type="transmembrane region" description="Helical" evidence="7">
    <location>
        <begin position="175"/>
        <end position="197"/>
    </location>
</feature>
<name>A0A2M7Z7S7_9BACT</name>
<feature type="transmembrane region" description="Helical" evidence="7">
    <location>
        <begin position="114"/>
        <end position="135"/>
    </location>
</feature>
<keyword evidence="4 7" id="KW-0812">Transmembrane</keyword>
<evidence type="ECO:0000259" key="8">
    <source>
        <dbReference type="Pfam" id="PF00999"/>
    </source>
</evidence>
<feature type="transmembrane region" description="Helical" evidence="7">
    <location>
        <begin position="54"/>
        <end position="74"/>
    </location>
</feature>
<feature type="domain" description="Cation/H+ exchanger transmembrane" evidence="8">
    <location>
        <begin position="16"/>
        <end position="369"/>
    </location>
</feature>
<proteinExistence type="inferred from homology"/>
<keyword evidence="3" id="KW-0813">Transport</keyword>
<feature type="transmembrane region" description="Helical" evidence="7">
    <location>
        <begin position="6"/>
        <end position="22"/>
    </location>
</feature>
<dbReference type="InterPro" id="IPR038770">
    <property type="entry name" value="Na+/solute_symporter_sf"/>
</dbReference>
<comment type="subcellular location">
    <subcellularLocation>
        <location evidence="1">Membrane</location>
        <topology evidence="1">Multi-pass membrane protein</topology>
    </subcellularLocation>
</comment>
<dbReference type="PANTHER" id="PTHR42751:SF3">
    <property type="entry name" value="SODIUM_GLUTAMATE SYMPORTER"/>
    <property type="match status" value="1"/>
</dbReference>
<feature type="transmembrane region" description="Helical" evidence="7">
    <location>
        <begin position="209"/>
        <end position="228"/>
    </location>
</feature>
<dbReference type="EMBL" id="PFVJ01000010">
    <property type="protein sequence ID" value="PJA90391.1"/>
    <property type="molecule type" value="Genomic_DNA"/>
</dbReference>
<evidence type="ECO:0000256" key="3">
    <source>
        <dbReference type="ARBA" id="ARBA00022448"/>
    </source>
</evidence>
<dbReference type="Pfam" id="PF00999">
    <property type="entry name" value="Na_H_Exchanger"/>
    <property type="match status" value="1"/>
</dbReference>
<feature type="transmembrane region" description="Helical" evidence="7">
    <location>
        <begin position="29"/>
        <end position="48"/>
    </location>
</feature>
<evidence type="ECO:0000313" key="10">
    <source>
        <dbReference type="EMBL" id="PJA90391.1"/>
    </source>
</evidence>
<evidence type="ECO:0000256" key="2">
    <source>
        <dbReference type="ARBA" id="ARBA00005551"/>
    </source>
</evidence>
<evidence type="ECO:0000313" key="11">
    <source>
        <dbReference type="Proteomes" id="UP000230843"/>
    </source>
</evidence>
<accession>A0A2M7Z7S7</accession>
<dbReference type="AlphaFoldDB" id="A0A2M7Z7S7"/>
<evidence type="ECO:0000256" key="4">
    <source>
        <dbReference type="ARBA" id="ARBA00022692"/>
    </source>
</evidence>
<gene>
    <name evidence="10" type="ORF">CO137_00425</name>
</gene>
<organism evidence="10 11">
    <name type="scientific">Candidatus Magasanikbacteria bacterium CG_4_9_14_3_um_filter_32_9</name>
    <dbReference type="NCBI Taxonomy" id="1974644"/>
    <lineage>
        <taxon>Bacteria</taxon>
        <taxon>Candidatus Magasanikiibacteriota</taxon>
    </lineage>
</organism>
<reference evidence="11" key="1">
    <citation type="submission" date="2017-09" db="EMBL/GenBank/DDBJ databases">
        <title>Depth-based differentiation of microbial function through sediment-hosted aquifers and enrichment of novel symbionts in the deep terrestrial subsurface.</title>
        <authorList>
            <person name="Probst A.J."/>
            <person name="Ladd B."/>
            <person name="Jarett J.K."/>
            <person name="Geller-Mcgrath D.E."/>
            <person name="Sieber C.M.K."/>
            <person name="Emerson J.B."/>
            <person name="Anantharaman K."/>
            <person name="Thomas B.C."/>
            <person name="Malmstrom R."/>
            <person name="Stieglmeier M."/>
            <person name="Klingl A."/>
            <person name="Woyke T."/>
            <person name="Ryan C.M."/>
            <person name="Banfield J.F."/>
        </authorList>
    </citation>
    <scope>NUCLEOTIDE SEQUENCE [LARGE SCALE GENOMIC DNA]</scope>
</reference>
<feature type="transmembrane region" description="Helical" evidence="7">
    <location>
        <begin position="147"/>
        <end position="169"/>
    </location>
</feature>
<dbReference type="PANTHER" id="PTHR42751">
    <property type="entry name" value="SODIUM/HYDROGEN EXCHANGER FAMILY/TRKA DOMAIN PROTEIN"/>
    <property type="match status" value="1"/>
</dbReference>
<feature type="transmembrane region" description="Helical" evidence="7">
    <location>
        <begin position="289"/>
        <end position="310"/>
    </location>
</feature>
<dbReference type="InterPro" id="IPR036291">
    <property type="entry name" value="NAD(P)-bd_dom_sf"/>
</dbReference>
<dbReference type="Proteomes" id="UP000230843">
    <property type="component" value="Unassembled WGS sequence"/>
</dbReference>
<feature type="transmembrane region" description="Helical" evidence="7">
    <location>
        <begin position="354"/>
        <end position="373"/>
    </location>
</feature>
<protein>
    <submittedName>
        <fullName evidence="10">Uncharacterized protein</fullName>
    </submittedName>
</protein>
<dbReference type="SUPFAM" id="SSF51735">
    <property type="entry name" value="NAD(P)-binding Rossmann-fold domains"/>
    <property type="match status" value="1"/>
</dbReference>
<comment type="caution">
    <text evidence="10">The sequence shown here is derived from an EMBL/GenBank/DDBJ whole genome shotgun (WGS) entry which is preliminary data.</text>
</comment>
<evidence type="ECO:0000259" key="9">
    <source>
        <dbReference type="Pfam" id="PF02254"/>
    </source>
</evidence>
<feature type="transmembrane region" description="Helical" evidence="7">
    <location>
        <begin position="322"/>
        <end position="342"/>
    </location>
</feature>
<dbReference type="GO" id="GO:0015297">
    <property type="term" value="F:antiporter activity"/>
    <property type="evidence" value="ECO:0007669"/>
    <property type="project" value="InterPro"/>
</dbReference>
<keyword evidence="6 7" id="KW-0472">Membrane</keyword>
<feature type="transmembrane region" description="Helical" evidence="7">
    <location>
        <begin position="86"/>
        <end position="108"/>
    </location>
</feature>
<feature type="domain" description="RCK N-terminal" evidence="9">
    <location>
        <begin position="406"/>
        <end position="520"/>
    </location>
</feature>
<dbReference type="InterPro" id="IPR003148">
    <property type="entry name" value="RCK_N"/>
</dbReference>
<sequence length="563" mass="63262">MENIFLQISVLFGITVSLALFIKLLKQPLIIAYVFSGLFIGPLFLNLIDGSENYFKSFAELGIVLLLFMVGLGLNLDFVKKSGKAVAIGTLVQFFISGVLGFFIMYFLKFTFWPSLFVAIAITFSSTIIVTKLLADKKDLDTTYGRYLVGLLLIQDVIAVMLLIFISTSTGTAEAWYQVLSIALGKGFLLIGVLYFLAKYVLPKIIEKVASSGELLFIFTISWCFGVASLVYMLGFGIEIGAVIAGVSLGTSPYQHQISSRVKPLRDFFIVLFFIVLGSELQLGDLQQALVPGIILTAFVLIFDPLILFITMRKMRYTRRNAFLAGITTAQVSEFGFILIFAATSAGLLVGPELAILTIVALSTIIISSYLITYNEQIYKKILPILKKFGKDVHQEIEDPEEYPVWVFGYHRMGWKICETLKEKGIKFAVVDYDPQAIQKLKQRQIPAFFGDASDIEFLEELPLAKAKLIVSTMPEADDQKTLISHIRQHSKGTYIISTLFHVKHLRQLYEEGADYVMLPHLLGGAWISNTLKDNKWSKKLFNDLKKEQKEELRLRFTEGTHQ</sequence>
<dbReference type="GO" id="GO:0016020">
    <property type="term" value="C:membrane"/>
    <property type="evidence" value="ECO:0007669"/>
    <property type="project" value="UniProtKB-SubCell"/>
</dbReference>
<comment type="similarity">
    <text evidence="2">Belongs to the monovalent cation:proton antiporter 2 (CPA2) transporter (TC 2.A.37) family.</text>
</comment>
<dbReference type="GO" id="GO:1902600">
    <property type="term" value="P:proton transmembrane transport"/>
    <property type="evidence" value="ECO:0007669"/>
    <property type="project" value="InterPro"/>
</dbReference>
<evidence type="ECO:0000256" key="1">
    <source>
        <dbReference type="ARBA" id="ARBA00004141"/>
    </source>
</evidence>
<dbReference type="GO" id="GO:0006813">
    <property type="term" value="P:potassium ion transport"/>
    <property type="evidence" value="ECO:0007669"/>
    <property type="project" value="InterPro"/>
</dbReference>
<dbReference type="Pfam" id="PF02254">
    <property type="entry name" value="TrkA_N"/>
    <property type="match status" value="1"/>
</dbReference>
<keyword evidence="5 7" id="KW-1133">Transmembrane helix</keyword>
<dbReference type="InterPro" id="IPR006153">
    <property type="entry name" value="Cation/H_exchanger_TM"/>
</dbReference>
<evidence type="ECO:0000256" key="6">
    <source>
        <dbReference type="ARBA" id="ARBA00023136"/>
    </source>
</evidence>
<dbReference type="Gene3D" id="1.20.1530.20">
    <property type="match status" value="1"/>
</dbReference>
<dbReference type="Gene3D" id="3.40.50.720">
    <property type="entry name" value="NAD(P)-binding Rossmann-like Domain"/>
    <property type="match status" value="1"/>
</dbReference>
<evidence type="ECO:0000256" key="7">
    <source>
        <dbReference type="SAM" id="Phobius"/>
    </source>
</evidence>
<evidence type="ECO:0000256" key="5">
    <source>
        <dbReference type="ARBA" id="ARBA00022989"/>
    </source>
</evidence>